<dbReference type="AlphaFoldDB" id="A0A0C9SDG4"/>
<reference evidence="1" key="1">
    <citation type="journal article" date="2015" name="PLoS ONE">
        <title>An Insight into the Sialome of the Lone Star Tick, Amblyomma americanum, with a Glimpse on Its Time Dependent Gene Expression.</title>
        <authorList>
            <person name="Karim S."/>
            <person name="Ribeiro J.M."/>
        </authorList>
    </citation>
    <scope>NUCLEOTIDE SEQUENCE</scope>
    <source>
        <tissue evidence="1">Salivary gland</tissue>
    </source>
</reference>
<proteinExistence type="evidence at transcript level"/>
<accession>A0A0C9SDG4</accession>
<protein>
    <submittedName>
        <fullName evidence="1">Uncharacterized protein</fullName>
    </submittedName>
</protein>
<name>A0A0C9SDG4_AMBAM</name>
<dbReference type="EMBL" id="GBZX01000718">
    <property type="protein sequence ID" value="JAG92022.1"/>
    <property type="molecule type" value="mRNA"/>
</dbReference>
<evidence type="ECO:0000313" key="1">
    <source>
        <dbReference type="EMBL" id="JAG92022.1"/>
    </source>
</evidence>
<sequence length="125" mass="13752">MCVCVFVCACACFEPQAREAAISCALISDAAGLVSWQRFFFCRSFYACHKSAAALSSWAGYRSEICNDKLCISLQVATKCGLLVPSLSPCLSYSRVCLVFCSLKHCCRLAHGGRKRVIDVSHRRL</sequence>
<organism evidence="1">
    <name type="scientific">Amblyomma americanum</name>
    <name type="common">Lone star tick</name>
    <dbReference type="NCBI Taxonomy" id="6943"/>
    <lineage>
        <taxon>Eukaryota</taxon>
        <taxon>Metazoa</taxon>
        <taxon>Ecdysozoa</taxon>
        <taxon>Arthropoda</taxon>
        <taxon>Chelicerata</taxon>
        <taxon>Arachnida</taxon>
        <taxon>Acari</taxon>
        <taxon>Parasitiformes</taxon>
        <taxon>Ixodida</taxon>
        <taxon>Ixodoidea</taxon>
        <taxon>Ixodidae</taxon>
        <taxon>Amblyomminae</taxon>
        <taxon>Amblyomma</taxon>
    </lineage>
</organism>